<dbReference type="PANTHER" id="PTHR22911">
    <property type="entry name" value="ACYL-MALONYL CONDENSING ENZYME-RELATED"/>
    <property type="match status" value="1"/>
</dbReference>
<keyword evidence="3 5" id="KW-1133">Transmembrane helix</keyword>
<organism evidence="7 8">
    <name type="scientific">Psychroserpens ponticola</name>
    <dbReference type="NCBI Taxonomy" id="2932268"/>
    <lineage>
        <taxon>Bacteria</taxon>
        <taxon>Pseudomonadati</taxon>
        <taxon>Bacteroidota</taxon>
        <taxon>Flavobacteriia</taxon>
        <taxon>Flavobacteriales</taxon>
        <taxon>Flavobacteriaceae</taxon>
        <taxon>Psychroserpens</taxon>
    </lineage>
</organism>
<feature type="transmembrane region" description="Helical" evidence="5">
    <location>
        <begin position="63"/>
        <end position="81"/>
    </location>
</feature>
<dbReference type="InterPro" id="IPR000620">
    <property type="entry name" value="EamA_dom"/>
</dbReference>
<comment type="subcellular location">
    <subcellularLocation>
        <location evidence="1">Membrane</location>
        <topology evidence="1">Multi-pass membrane protein</topology>
    </subcellularLocation>
</comment>
<dbReference type="InterPro" id="IPR037185">
    <property type="entry name" value="EmrE-like"/>
</dbReference>
<feature type="domain" description="EamA" evidence="6">
    <location>
        <begin position="4"/>
        <end position="132"/>
    </location>
</feature>
<evidence type="ECO:0000256" key="2">
    <source>
        <dbReference type="ARBA" id="ARBA00022692"/>
    </source>
</evidence>
<feature type="domain" description="EamA" evidence="6">
    <location>
        <begin position="142"/>
        <end position="272"/>
    </location>
</feature>
<dbReference type="RefSeq" id="WP_272792373.1">
    <property type="nucleotide sequence ID" value="NZ_CP116221.1"/>
</dbReference>
<feature type="transmembrane region" description="Helical" evidence="5">
    <location>
        <begin position="29"/>
        <end position="51"/>
    </location>
</feature>
<feature type="transmembrane region" description="Helical" evidence="5">
    <location>
        <begin position="143"/>
        <end position="161"/>
    </location>
</feature>
<evidence type="ECO:0000256" key="5">
    <source>
        <dbReference type="SAM" id="Phobius"/>
    </source>
</evidence>
<accession>A0ABY7RUV0</accession>
<proteinExistence type="predicted"/>
<dbReference type="PANTHER" id="PTHR22911:SF6">
    <property type="entry name" value="SOLUTE CARRIER FAMILY 35 MEMBER G1"/>
    <property type="match status" value="1"/>
</dbReference>
<evidence type="ECO:0000256" key="4">
    <source>
        <dbReference type="ARBA" id="ARBA00023136"/>
    </source>
</evidence>
<dbReference type="Pfam" id="PF00892">
    <property type="entry name" value="EamA"/>
    <property type="match status" value="2"/>
</dbReference>
<evidence type="ECO:0000313" key="8">
    <source>
        <dbReference type="Proteomes" id="UP001202717"/>
    </source>
</evidence>
<dbReference type="EMBL" id="CP116221">
    <property type="protein sequence ID" value="WCO00882.1"/>
    <property type="molecule type" value="Genomic_DNA"/>
</dbReference>
<keyword evidence="8" id="KW-1185">Reference proteome</keyword>
<keyword evidence="4 5" id="KW-0472">Membrane</keyword>
<dbReference type="Proteomes" id="UP001202717">
    <property type="component" value="Chromosome"/>
</dbReference>
<protein>
    <submittedName>
        <fullName evidence="7">DMT family transporter</fullName>
    </submittedName>
</protein>
<reference evidence="7 8" key="1">
    <citation type="submission" date="2023-01" db="EMBL/GenBank/DDBJ databases">
        <title>Psychroserpens ponticola sp. nov., isolated from seawater.</title>
        <authorList>
            <person name="Kristyanto S."/>
            <person name="Jung J."/>
            <person name="Kim J.M."/>
            <person name="Jeon C.O."/>
        </authorList>
    </citation>
    <scope>NUCLEOTIDE SEQUENCE [LARGE SCALE GENOMIC DNA]</scope>
    <source>
        <strain evidence="7 8">MSW6</strain>
    </source>
</reference>
<sequence length="289" mass="32658">MFKKAVILMIMSALAFALLNVFVKKLTHFNVYQIVFFRSIGSLFFTLPFLMHKKISILGNEKFLLLSRGFIGFVAMTLFFMSLKHLSMGASVSIRYISPIFAALFALILLKERVKHLQWFCFAIALSGVFILKGFNIEVNSYGIFYALLSAVFTGLVFIIIRKIGNKDHPIVVVNYFMIIAALFGGVLAISNWQNPVGIEWVILLSLGVFGYFGQYYMTKAFQIGEVNQIAPLKYIEVIFTMLIGVIWLAETYTIIGLLGISLILGGLILNFMVKRRSSFDKNSKTKMN</sequence>
<feature type="transmembrane region" description="Helical" evidence="5">
    <location>
        <begin position="230"/>
        <end position="249"/>
    </location>
</feature>
<evidence type="ECO:0000313" key="7">
    <source>
        <dbReference type="EMBL" id="WCO00882.1"/>
    </source>
</evidence>
<evidence type="ECO:0000259" key="6">
    <source>
        <dbReference type="Pfam" id="PF00892"/>
    </source>
</evidence>
<gene>
    <name evidence="7" type="ORF">MUN68_012490</name>
</gene>
<feature type="transmembrane region" description="Helical" evidence="5">
    <location>
        <begin position="5"/>
        <end position="23"/>
    </location>
</feature>
<feature type="transmembrane region" description="Helical" evidence="5">
    <location>
        <begin position="255"/>
        <end position="274"/>
    </location>
</feature>
<evidence type="ECO:0000256" key="1">
    <source>
        <dbReference type="ARBA" id="ARBA00004141"/>
    </source>
</evidence>
<feature type="transmembrane region" description="Helical" evidence="5">
    <location>
        <begin position="173"/>
        <end position="193"/>
    </location>
</feature>
<feature type="transmembrane region" description="Helical" evidence="5">
    <location>
        <begin position="117"/>
        <end position="137"/>
    </location>
</feature>
<keyword evidence="2 5" id="KW-0812">Transmembrane</keyword>
<name>A0ABY7RUV0_9FLAO</name>
<evidence type="ECO:0000256" key="3">
    <source>
        <dbReference type="ARBA" id="ARBA00022989"/>
    </source>
</evidence>
<feature type="transmembrane region" description="Helical" evidence="5">
    <location>
        <begin position="199"/>
        <end position="218"/>
    </location>
</feature>
<dbReference type="SUPFAM" id="SSF103481">
    <property type="entry name" value="Multidrug resistance efflux transporter EmrE"/>
    <property type="match status" value="2"/>
</dbReference>
<feature type="transmembrane region" description="Helical" evidence="5">
    <location>
        <begin position="93"/>
        <end position="110"/>
    </location>
</feature>